<dbReference type="EMBL" id="VSSQ01122501">
    <property type="protein sequence ID" value="MPN54357.1"/>
    <property type="molecule type" value="Genomic_DNA"/>
</dbReference>
<keyword evidence="1" id="KW-0472">Membrane</keyword>
<evidence type="ECO:0000256" key="1">
    <source>
        <dbReference type="SAM" id="Phobius"/>
    </source>
</evidence>
<sequence length="97" mass="10632">MVFSAVILFLDALLLRKSGIVVTGMLSEGVFSLVVAILLFVFPEQIGSMLLKLVGVVLIASGLGMVFWAYRIRKINRQFNTQAIEVEAVVVDESSKD</sequence>
<organism evidence="2">
    <name type="scientific">bioreactor metagenome</name>
    <dbReference type="NCBI Taxonomy" id="1076179"/>
    <lineage>
        <taxon>unclassified sequences</taxon>
        <taxon>metagenomes</taxon>
        <taxon>ecological metagenomes</taxon>
    </lineage>
</organism>
<accession>A0A645IT05</accession>
<gene>
    <name evidence="2" type="ORF">SDC9_202027</name>
</gene>
<dbReference type="InterPro" id="IPR005325">
    <property type="entry name" value="DUF308_memb"/>
</dbReference>
<reference evidence="2" key="1">
    <citation type="submission" date="2019-08" db="EMBL/GenBank/DDBJ databases">
        <authorList>
            <person name="Kucharzyk K."/>
            <person name="Murdoch R.W."/>
            <person name="Higgins S."/>
            <person name="Loffler F."/>
        </authorList>
    </citation>
    <scope>NUCLEOTIDE SEQUENCE</scope>
</reference>
<comment type="caution">
    <text evidence="2">The sequence shown here is derived from an EMBL/GenBank/DDBJ whole genome shotgun (WGS) entry which is preliminary data.</text>
</comment>
<proteinExistence type="predicted"/>
<dbReference type="AlphaFoldDB" id="A0A645IT05"/>
<feature type="transmembrane region" description="Helical" evidence="1">
    <location>
        <begin position="49"/>
        <end position="70"/>
    </location>
</feature>
<feature type="transmembrane region" description="Helical" evidence="1">
    <location>
        <begin position="20"/>
        <end position="43"/>
    </location>
</feature>
<keyword evidence="1" id="KW-0812">Transmembrane</keyword>
<name>A0A645IT05_9ZZZZ</name>
<evidence type="ECO:0000313" key="2">
    <source>
        <dbReference type="EMBL" id="MPN54357.1"/>
    </source>
</evidence>
<dbReference type="Pfam" id="PF03729">
    <property type="entry name" value="DUF308"/>
    <property type="match status" value="1"/>
</dbReference>
<keyword evidence="1" id="KW-1133">Transmembrane helix</keyword>
<protein>
    <submittedName>
        <fullName evidence="2">Uncharacterized protein</fullName>
    </submittedName>
</protein>